<proteinExistence type="inferred from homology"/>
<evidence type="ECO:0000256" key="1">
    <source>
        <dbReference type="ARBA" id="ARBA00008106"/>
    </source>
</evidence>
<evidence type="ECO:0000313" key="3">
    <source>
        <dbReference type="EMBL" id="TYP97482.1"/>
    </source>
</evidence>
<dbReference type="RefSeq" id="WP_148870823.1">
    <property type="nucleotide sequence ID" value="NZ_VNIA01000004.1"/>
</dbReference>
<dbReference type="Proteomes" id="UP000323136">
    <property type="component" value="Unassembled WGS sequence"/>
</dbReference>
<dbReference type="Gene3D" id="3.40.50.1000">
    <property type="entry name" value="HAD superfamily/HAD-like"/>
    <property type="match status" value="1"/>
</dbReference>
<reference evidence="3 4" key="1">
    <citation type="submission" date="2019-07" db="EMBL/GenBank/DDBJ databases">
        <title>Genomic Encyclopedia of Type Strains, Phase IV (KMG-IV): sequencing the most valuable type-strain genomes for metagenomic binning, comparative biology and taxonomic classification.</title>
        <authorList>
            <person name="Goeker M."/>
        </authorList>
    </citation>
    <scope>NUCLEOTIDE SEQUENCE [LARGE SCALE GENOMIC DNA]</scope>
    <source>
        <strain evidence="3 4">DSM 18961</strain>
    </source>
</reference>
<dbReference type="NCBIfam" id="TIGR01493">
    <property type="entry name" value="HAD-SF-IA-v2"/>
    <property type="match status" value="1"/>
</dbReference>
<dbReference type="NCBIfam" id="TIGR01428">
    <property type="entry name" value="HAD_type_II"/>
    <property type="match status" value="1"/>
</dbReference>
<dbReference type="EMBL" id="VNIA01000004">
    <property type="protein sequence ID" value="TYP97482.1"/>
    <property type="molecule type" value="Genomic_DNA"/>
</dbReference>
<dbReference type="InterPro" id="IPR023198">
    <property type="entry name" value="PGP-like_dom2"/>
</dbReference>
<dbReference type="Pfam" id="PF13419">
    <property type="entry name" value="HAD_2"/>
    <property type="match status" value="1"/>
</dbReference>
<sequence length="225" mass="25730">MKYTLAFDVYGTLINTSGIFYSLEQMIGDKAKIFMDTWRSKQLEYSFRRGLMKKYIDFSVCTKDALEFCCTMFNINLNKRQKEALMEEYSVLPTFRDVDSGLSNLKEAGHLLYAFSNGSTKALVKLLTNAQIIDKFDGIVSVENVVTFKPSPLVYKHFNKETNSKKSNSWLISSNPFDVIGAASYGMYTAWVQRSKDAIFDPWGIDPTIIINQLTDLFLKLDTME</sequence>
<name>A0A5S5DRJ5_9FLAO</name>
<dbReference type="PRINTS" id="PR00413">
    <property type="entry name" value="HADHALOGNASE"/>
</dbReference>
<dbReference type="Gene3D" id="1.10.150.240">
    <property type="entry name" value="Putative phosphatase, domain 2"/>
    <property type="match status" value="1"/>
</dbReference>
<dbReference type="InterPro" id="IPR006439">
    <property type="entry name" value="HAD-SF_hydro_IA"/>
</dbReference>
<dbReference type="GO" id="GO:0019120">
    <property type="term" value="F:hydrolase activity, acting on acid halide bonds, in C-halide compounds"/>
    <property type="evidence" value="ECO:0007669"/>
    <property type="project" value="InterPro"/>
</dbReference>
<keyword evidence="2" id="KW-0378">Hydrolase</keyword>
<dbReference type="CDD" id="cd02588">
    <property type="entry name" value="HAD_L2-DEX"/>
    <property type="match status" value="1"/>
</dbReference>
<evidence type="ECO:0000313" key="4">
    <source>
        <dbReference type="Proteomes" id="UP000323136"/>
    </source>
</evidence>
<dbReference type="SFLD" id="SFLDG01129">
    <property type="entry name" value="C1.5:_HAD__Beta-PGM__Phosphata"/>
    <property type="match status" value="1"/>
</dbReference>
<keyword evidence="4" id="KW-1185">Reference proteome</keyword>
<accession>A0A5S5DRJ5</accession>
<dbReference type="InterPro" id="IPR023214">
    <property type="entry name" value="HAD_sf"/>
</dbReference>
<dbReference type="InterPro" id="IPR036412">
    <property type="entry name" value="HAD-like_sf"/>
</dbReference>
<dbReference type="OrthoDB" id="264363at2"/>
<dbReference type="PANTHER" id="PTHR43316:SF3">
    <property type="entry name" value="HALOACID DEHALOGENASE, TYPE II (AFU_ORTHOLOGUE AFUA_2G07750)-RELATED"/>
    <property type="match status" value="1"/>
</dbReference>
<dbReference type="InterPro" id="IPR051540">
    <property type="entry name" value="S-2-haloacid_dehalogenase"/>
</dbReference>
<dbReference type="AlphaFoldDB" id="A0A5S5DRJ5"/>
<comment type="similarity">
    <text evidence="1">Belongs to the HAD-like hydrolase superfamily. S-2-haloalkanoic acid dehalogenase family.</text>
</comment>
<organism evidence="3 4">
    <name type="scientific">Tenacibaculum adriaticum</name>
    <dbReference type="NCBI Taxonomy" id="413713"/>
    <lineage>
        <taxon>Bacteria</taxon>
        <taxon>Pseudomonadati</taxon>
        <taxon>Bacteroidota</taxon>
        <taxon>Flavobacteriia</taxon>
        <taxon>Flavobacteriales</taxon>
        <taxon>Flavobacteriaceae</taxon>
        <taxon>Tenacibaculum</taxon>
    </lineage>
</organism>
<dbReference type="InterPro" id="IPR041492">
    <property type="entry name" value="HAD_2"/>
</dbReference>
<protein>
    <submittedName>
        <fullName evidence="3">2-haloacid dehalogenase</fullName>
    </submittedName>
</protein>
<gene>
    <name evidence="3" type="ORF">C7447_104171</name>
</gene>
<dbReference type="PANTHER" id="PTHR43316">
    <property type="entry name" value="HYDROLASE, HALOACID DELAHOGENASE-RELATED"/>
    <property type="match status" value="1"/>
</dbReference>
<dbReference type="InterPro" id="IPR006328">
    <property type="entry name" value="2-HAD"/>
</dbReference>
<evidence type="ECO:0000256" key="2">
    <source>
        <dbReference type="ARBA" id="ARBA00022801"/>
    </source>
</evidence>
<dbReference type="SUPFAM" id="SSF56784">
    <property type="entry name" value="HAD-like"/>
    <property type="match status" value="1"/>
</dbReference>
<comment type="caution">
    <text evidence="3">The sequence shown here is derived from an EMBL/GenBank/DDBJ whole genome shotgun (WGS) entry which is preliminary data.</text>
</comment>
<dbReference type="SFLD" id="SFLDS00003">
    <property type="entry name" value="Haloacid_Dehalogenase"/>
    <property type="match status" value="1"/>
</dbReference>